<dbReference type="GO" id="GO:0008233">
    <property type="term" value="F:peptidase activity"/>
    <property type="evidence" value="ECO:0007669"/>
    <property type="project" value="UniProtKB-KW"/>
</dbReference>
<evidence type="ECO:0000313" key="8">
    <source>
        <dbReference type="EMBL" id="THD11614.1"/>
    </source>
</evidence>
<dbReference type="PANTHER" id="PTHR10188">
    <property type="entry name" value="L-ASPARAGINASE"/>
    <property type="match status" value="1"/>
</dbReference>
<dbReference type="InterPro" id="IPR029055">
    <property type="entry name" value="Ntn_hydrolases_N"/>
</dbReference>
<keyword evidence="9" id="KW-1185">Reference proteome</keyword>
<organism evidence="8 9">
    <name type="scientific">Metallibacterium scheffleri</name>
    <dbReference type="NCBI Taxonomy" id="993689"/>
    <lineage>
        <taxon>Bacteria</taxon>
        <taxon>Pseudomonadati</taxon>
        <taxon>Pseudomonadota</taxon>
        <taxon>Gammaproteobacteria</taxon>
        <taxon>Lysobacterales</taxon>
        <taxon>Rhodanobacteraceae</taxon>
        <taxon>Metallibacterium</taxon>
    </lineage>
</organism>
<dbReference type="AlphaFoldDB" id="A0A4S3KTN5"/>
<proteinExistence type="predicted"/>
<keyword evidence="1" id="KW-0645">Protease</keyword>
<evidence type="ECO:0000256" key="2">
    <source>
        <dbReference type="ARBA" id="ARBA00022801"/>
    </source>
</evidence>
<sequence length="337" mass="34595">MSRGAVVGIMHSIAIARREILMNASLKPTLLIHGGAGAIPEALDDEDARAIRAALTDALRSGHALLEAGAAALEAVVAAVTVLEDAPWFNAGHGAVYTHDGRHELDAAAMDGATLRAGSVAGLRHVRNPVQLARAVMERSPHVMLAGAGAEDFARVVGVAMVEPAYFDTPKRYQEWRDYLHAAQGPGTASSTNYFGTVGAVALDARGQLAAATSTGGMTGKRWGRIGDTPVIGAGTYADSCAAVSCTGWGEFYLRTCAAHGICTRIAAGAAPDVAADAVIMQQIPALGGSGGAIVLAADGRFALPFNTAGMYRGSMDAAGVARIAIGREAPRVCNPR</sequence>
<dbReference type="Gene3D" id="3.60.20.30">
    <property type="entry name" value="(Glycosyl)asparaginase"/>
    <property type="match status" value="1"/>
</dbReference>
<evidence type="ECO:0000256" key="7">
    <source>
        <dbReference type="PIRSR" id="PIRSR600246-3"/>
    </source>
</evidence>
<dbReference type="EMBL" id="MWQO01000009">
    <property type="protein sequence ID" value="THD11614.1"/>
    <property type="molecule type" value="Genomic_DNA"/>
</dbReference>
<evidence type="ECO:0000256" key="1">
    <source>
        <dbReference type="ARBA" id="ARBA00022670"/>
    </source>
</evidence>
<dbReference type="Proteomes" id="UP000307749">
    <property type="component" value="Unassembled WGS sequence"/>
</dbReference>
<evidence type="ECO:0000256" key="5">
    <source>
        <dbReference type="PIRSR" id="PIRSR600246-1"/>
    </source>
</evidence>
<dbReference type="PANTHER" id="PTHR10188:SF6">
    <property type="entry name" value="N(4)-(BETA-N-ACETYLGLUCOSAMINYL)-L-ASPARAGINASE"/>
    <property type="match status" value="1"/>
</dbReference>
<gene>
    <name evidence="8" type="ORF">B1806_02865</name>
</gene>
<dbReference type="GO" id="GO:0006508">
    <property type="term" value="P:proteolysis"/>
    <property type="evidence" value="ECO:0007669"/>
    <property type="project" value="UniProtKB-KW"/>
</dbReference>
<reference evidence="8 9" key="1">
    <citation type="submission" date="2017-02" db="EMBL/GenBank/DDBJ databases">
        <title>Whole genome sequencing of Metallibacterium scheffleri DSM 24874 (T).</title>
        <authorList>
            <person name="Kumar S."/>
            <person name="Patil P."/>
            <person name="Patil P.B."/>
        </authorList>
    </citation>
    <scope>NUCLEOTIDE SEQUENCE [LARGE SCALE GENOMIC DNA]</scope>
    <source>
        <strain evidence="8 9">DSM 24874</strain>
    </source>
</reference>
<protein>
    <recommendedName>
        <fullName evidence="4">Isoaspartyl peptidase</fullName>
    </recommendedName>
</protein>
<keyword evidence="2" id="KW-0378">Hydrolase</keyword>
<feature type="active site" description="Nucleophile" evidence="5">
    <location>
        <position position="197"/>
    </location>
</feature>
<keyword evidence="3" id="KW-0068">Autocatalytic cleavage</keyword>
<dbReference type="InterPro" id="IPR000246">
    <property type="entry name" value="Peptidase_T2"/>
</dbReference>
<evidence type="ECO:0000256" key="3">
    <source>
        <dbReference type="ARBA" id="ARBA00022813"/>
    </source>
</evidence>
<dbReference type="CDD" id="cd04701">
    <property type="entry name" value="Asparaginase_2"/>
    <property type="match status" value="1"/>
</dbReference>
<comment type="caution">
    <text evidence="8">The sequence shown here is derived from an EMBL/GenBank/DDBJ whole genome shotgun (WGS) entry which is preliminary data.</text>
</comment>
<dbReference type="FunFam" id="3.60.20.30:FF:000001">
    <property type="entry name" value="Isoaspartyl peptidase/L-asparaginase"/>
    <property type="match status" value="1"/>
</dbReference>
<accession>A0A4S3KTN5</accession>
<name>A0A4S3KTN5_9GAMM</name>
<dbReference type="STRING" id="993689.GCA_002077135_02876"/>
<feature type="binding site" evidence="6">
    <location>
        <begin position="225"/>
        <end position="228"/>
    </location>
    <ligand>
        <name>substrate</name>
    </ligand>
</feature>
<dbReference type="Pfam" id="PF01112">
    <property type="entry name" value="Asparaginase_2"/>
    <property type="match status" value="1"/>
</dbReference>
<dbReference type="SUPFAM" id="SSF56235">
    <property type="entry name" value="N-terminal nucleophile aminohydrolases (Ntn hydrolases)"/>
    <property type="match status" value="1"/>
</dbReference>
<dbReference type="GO" id="GO:0016811">
    <property type="term" value="F:hydrolase activity, acting on carbon-nitrogen (but not peptide) bonds, in linear amides"/>
    <property type="evidence" value="ECO:0007669"/>
    <property type="project" value="UniProtKB-ARBA"/>
</dbReference>
<feature type="site" description="Cleavage; by autolysis" evidence="7">
    <location>
        <begin position="196"/>
        <end position="197"/>
    </location>
</feature>
<evidence type="ECO:0000313" key="9">
    <source>
        <dbReference type="Proteomes" id="UP000307749"/>
    </source>
</evidence>
<evidence type="ECO:0000256" key="6">
    <source>
        <dbReference type="PIRSR" id="PIRSR600246-2"/>
    </source>
</evidence>
<evidence type="ECO:0000256" key="4">
    <source>
        <dbReference type="ARBA" id="ARBA00069124"/>
    </source>
</evidence>
<feature type="binding site" evidence="6">
    <location>
        <begin position="247"/>
        <end position="250"/>
    </location>
    <ligand>
        <name>substrate</name>
    </ligand>
</feature>